<name>A0ABR3A3Z5_9AGAR</name>
<accession>A0ABR3A3Z5</accession>
<feature type="coiled-coil region" evidence="1">
    <location>
        <begin position="243"/>
        <end position="292"/>
    </location>
</feature>
<evidence type="ECO:0000313" key="3">
    <source>
        <dbReference type="Proteomes" id="UP001437256"/>
    </source>
</evidence>
<keyword evidence="3" id="KW-1185">Reference proteome</keyword>
<protein>
    <submittedName>
        <fullName evidence="2">Uncharacterized protein</fullName>
    </submittedName>
</protein>
<organism evidence="2 3">
    <name type="scientific">Marasmius tenuissimus</name>
    <dbReference type="NCBI Taxonomy" id="585030"/>
    <lineage>
        <taxon>Eukaryota</taxon>
        <taxon>Fungi</taxon>
        <taxon>Dikarya</taxon>
        <taxon>Basidiomycota</taxon>
        <taxon>Agaricomycotina</taxon>
        <taxon>Agaricomycetes</taxon>
        <taxon>Agaricomycetidae</taxon>
        <taxon>Agaricales</taxon>
        <taxon>Marasmiineae</taxon>
        <taxon>Marasmiaceae</taxon>
        <taxon>Marasmius</taxon>
    </lineage>
</organism>
<gene>
    <name evidence="2" type="ORF">AAF712_004446</name>
</gene>
<reference evidence="2 3" key="1">
    <citation type="submission" date="2024-05" db="EMBL/GenBank/DDBJ databases">
        <title>A draft genome resource for the thread blight pathogen Marasmius tenuissimus strain MS-2.</title>
        <authorList>
            <person name="Yulfo-Soto G.E."/>
            <person name="Baruah I.K."/>
            <person name="Amoako-Attah I."/>
            <person name="Bukari Y."/>
            <person name="Meinhardt L.W."/>
            <person name="Bailey B.A."/>
            <person name="Cohen S.P."/>
        </authorList>
    </citation>
    <scope>NUCLEOTIDE SEQUENCE [LARGE SCALE GENOMIC DNA]</scope>
    <source>
        <strain evidence="2 3">MS-2</strain>
    </source>
</reference>
<comment type="caution">
    <text evidence="2">The sequence shown here is derived from an EMBL/GenBank/DDBJ whole genome shotgun (WGS) entry which is preliminary data.</text>
</comment>
<dbReference type="Proteomes" id="UP001437256">
    <property type="component" value="Unassembled WGS sequence"/>
</dbReference>
<evidence type="ECO:0000256" key="1">
    <source>
        <dbReference type="SAM" id="Coils"/>
    </source>
</evidence>
<dbReference type="EMBL" id="JBBXMP010000018">
    <property type="protein sequence ID" value="KAL0068368.1"/>
    <property type="molecule type" value="Genomic_DNA"/>
</dbReference>
<sequence length="339" mass="39047">MPGAEGAQAILTFETTGLPDENFHTRKSPATRRTWNPPAPLCEYDVITTYRLSKLQWSPTSLAELLNELHVAVDPKKNNTENYDRSHPHIPDRKSTKYAHIYSIDFTSPPTLLEFGAVLSLVSTYRKERGRSASLVNSCSFFVAAVFKVMQVCFDGSEPIFNEDVHSSASYSRELVLKNRTCSSNDVMSNWLSIAQSTSLWRRWSGNSGSDLFRMLDPRDAVFERAVDELVSQVPAALYTHPMRSAQRERAHWQERAREMVDQFVQLVAERKRRQEESKRSVEEEQLNAQENWRMVEPPERRALLQPLGTQENAQRIADFKERICTLEQRLQELQSRLL</sequence>
<proteinExistence type="predicted"/>
<keyword evidence="1" id="KW-0175">Coiled coil</keyword>
<evidence type="ECO:0000313" key="2">
    <source>
        <dbReference type="EMBL" id="KAL0068368.1"/>
    </source>
</evidence>